<sequence>ELHLFVICERVFIRMIPYKIERGATALARLKVYEGT</sequence>
<dbReference type="AlphaFoldDB" id="A0A699K2A6"/>
<dbReference type="InterPro" id="IPR036899">
    <property type="entry name" value="Ribosomal_uL13_sf"/>
</dbReference>
<feature type="non-terminal residue" evidence="1">
    <location>
        <position position="1"/>
    </location>
</feature>
<gene>
    <name evidence="1" type="ORF">Tci_638460</name>
</gene>
<accession>A0A699K2A6</accession>
<dbReference type="EMBL" id="BKCJ010464794">
    <property type="protein sequence ID" value="GFA66488.1"/>
    <property type="molecule type" value="Genomic_DNA"/>
</dbReference>
<comment type="caution">
    <text evidence="1">The sequence shown here is derived from an EMBL/GenBank/DDBJ whole genome shotgun (WGS) entry which is preliminary data.</text>
</comment>
<dbReference type="SUPFAM" id="SSF52161">
    <property type="entry name" value="Ribosomal protein L13"/>
    <property type="match status" value="1"/>
</dbReference>
<dbReference type="GO" id="GO:0005840">
    <property type="term" value="C:ribosome"/>
    <property type="evidence" value="ECO:0007669"/>
    <property type="project" value="InterPro"/>
</dbReference>
<dbReference type="GO" id="GO:0006412">
    <property type="term" value="P:translation"/>
    <property type="evidence" value="ECO:0007669"/>
    <property type="project" value="InterPro"/>
</dbReference>
<organism evidence="1">
    <name type="scientific">Tanacetum cinerariifolium</name>
    <name type="common">Dalmatian daisy</name>
    <name type="synonym">Chrysanthemum cinerariifolium</name>
    <dbReference type="NCBI Taxonomy" id="118510"/>
    <lineage>
        <taxon>Eukaryota</taxon>
        <taxon>Viridiplantae</taxon>
        <taxon>Streptophyta</taxon>
        <taxon>Embryophyta</taxon>
        <taxon>Tracheophyta</taxon>
        <taxon>Spermatophyta</taxon>
        <taxon>Magnoliopsida</taxon>
        <taxon>eudicotyledons</taxon>
        <taxon>Gunneridae</taxon>
        <taxon>Pentapetalae</taxon>
        <taxon>asterids</taxon>
        <taxon>campanulids</taxon>
        <taxon>Asterales</taxon>
        <taxon>Asteraceae</taxon>
        <taxon>Asteroideae</taxon>
        <taxon>Anthemideae</taxon>
        <taxon>Anthemidinae</taxon>
        <taxon>Tanacetum</taxon>
    </lineage>
</organism>
<name>A0A699K2A6_TANCI</name>
<proteinExistence type="predicted"/>
<protein>
    <submittedName>
        <fullName evidence="1">Uncharacterized protein</fullName>
    </submittedName>
</protein>
<evidence type="ECO:0000313" key="1">
    <source>
        <dbReference type="EMBL" id="GFA66488.1"/>
    </source>
</evidence>
<feature type="non-terminal residue" evidence="1">
    <location>
        <position position="36"/>
    </location>
</feature>
<reference evidence="1" key="1">
    <citation type="journal article" date="2019" name="Sci. Rep.">
        <title>Draft genome of Tanacetum cinerariifolium, the natural source of mosquito coil.</title>
        <authorList>
            <person name="Yamashiro T."/>
            <person name="Shiraishi A."/>
            <person name="Satake H."/>
            <person name="Nakayama K."/>
        </authorList>
    </citation>
    <scope>NUCLEOTIDE SEQUENCE</scope>
</reference>
<dbReference type="GO" id="GO:0003735">
    <property type="term" value="F:structural constituent of ribosome"/>
    <property type="evidence" value="ECO:0007669"/>
    <property type="project" value="InterPro"/>
</dbReference>
<dbReference type="Gene3D" id="3.90.1180.10">
    <property type="entry name" value="Ribosomal protein L13"/>
    <property type="match status" value="1"/>
</dbReference>